<name>A0ABR8BHF1_9NOSO</name>
<evidence type="ECO:0000256" key="1">
    <source>
        <dbReference type="SAM" id="MobiDB-lite"/>
    </source>
</evidence>
<gene>
    <name evidence="3" type="ORF">H6G14_14630</name>
</gene>
<dbReference type="PROSITE" id="PS51257">
    <property type="entry name" value="PROKAR_LIPOPROTEIN"/>
    <property type="match status" value="1"/>
</dbReference>
<evidence type="ECO:0000256" key="2">
    <source>
        <dbReference type="SAM" id="SignalP"/>
    </source>
</evidence>
<keyword evidence="4" id="KW-1185">Reference proteome</keyword>
<dbReference type="RefSeq" id="WP_190568115.1">
    <property type="nucleotide sequence ID" value="NZ_JACJQL010000019.1"/>
</dbReference>
<sequence length="60" mass="5855">MRTKIFGFALMLSLGAFLGACGETTTTPPAATGEPTDTGAATPAATTPAATPEATPTTTP</sequence>
<feature type="signal peptide" evidence="2">
    <location>
        <begin position="1"/>
        <end position="22"/>
    </location>
</feature>
<evidence type="ECO:0000313" key="4">
    <source>
        <dbReference type="Proteomes" id="UP000621307"/>
    </source>
</evidence>
<organism evidence="3 4">
    <name type="scientific">Nostoc parmelioides FACHB-3921</name>
    <dbReference type="NCBI Taxonomy" id="2692909"/>
    <lineage>
        <taxon>Bacteria</taxon>
        <taxon>Bacillati</taxon>
        <taxon>Cyanobacteriota</taxon>
        <taxon>Cyanophyceae</taxon>
        <taxon>Nostocales</taxon>
        <taxon>Nostocaceae</taxon>
        <taxon>Nostoc</taxon>
    </lineage>
</organism>
<accession>A0ABR8BHF1</accession>
<evidence type="ECO:0000313" key="3">
    <source>
        <dbReference type="EMBL" id="MBD2252532.1"/>
    </source>
</evidence>
<protein>
    <submittedName>
        <fullName evidence="3">Uncharacterized protein</fullName>
    </submittedName>
</protein>
<keyword evidence="2" id="KW-0732">Signal</keyword>
<feature type="region of interest" description="Disordered" evidence="1">
    <location>
        <begin position="20"/>
        <end position="60"/>
    </location>
</feature>
<dbReference type="Proteomes" id="UP000621307">
    <property type="component" value="Unassembled WGS sequence"/>
</dbReference>
<reference evidence="3 4" key="1">
    <citation type="journal article" date="2020" name="ISME J.">
        <title>Comparative genomics reveals insights into cyanobacterial evolution and habitat adaptation.</title>
        <authorList>
            <person name="Chen M.Y."/>
            <person name="Teng W.K."/>
            <person name="Zhao L."/>
            <person name="Hu C.X."/>
            <person name="Zhou Y.K."/>
            <person name="Han B.P."/>
            <person name="Song L.R."/>
            <person name="Shu W.S."/>
        </authorList>
    </citation>
    <scope>NUCLEOTIDE SEQUENCE [LARGE SCALE GENOMIC DNA]</scope>
    <source>
        <strain evidence="3 4">FACHB-3921</strain>
    </source>
</reference>
<feature type="compositionally biased region" description="Low complexity" evidence="1">
    <location>
        <begin position="22"/>
        <end position="60"/>
    </location>
</feature>
<feature type="chain" id="PRO_5046697442" evidence="2">
    <location>
        <begin position="23"/>
        <end position="60"/>
    </location>
</feature>
<proteinExistence type="predicted"/>
<dbReference type="EMBL" id="JACJQL010000019">
    <property type="protein sequence ID" value="MBD2252532.1"/>
    <property type="molecule type" value="Genomic_DNA"/>
</dbReference>
<comment type="caution">
    <text evidence="3">The sequence shown here is derived from an EMBL/GenBank/DDBJ whole genome shotgun (WGS) entry which is preliminary data.</text>
</comment>